<name>A0ABP1NQ79_XYLVO</name>
<keyword evidence="3" id="KW-1185">Reference proteome</keyword>
<feature type="chain" id="PRO_5046890798" description="WAP domain-containing protein" evidence="1">
    <location>
        <begin position="27"/>
        <end position="193"/>
    </location>
</feature>
<evidence type="ECO:0000313" key="3">
    <source>
        <dbReference type="Proteomes" id="UP001642520"/>
    </source>
</evidence>
<evidence type="ECO:0008006" key="4">
    <source>
        <dbReference type="Google" id="ProtNLM"/>
    </source>
</evidence>
<keyword evidence="1" id="KW-0732">Signal</keyword>
<protein>
    <recommendedName>
        <fullName evidence="4">WAP domain-containing protein</fullName>
    </recommendedName>
</protein>
<reference evidence="2 3" key="1">
    <citation type="submission" date="2024-08" db="EMBL/GenBank/DDBJ databases">
        <authorList>
            <person name="Will J Nash"/>
            <person name="Angela Man"/>
            <person name="Seanna McTaggart"/>
            <person name="Kendall Baker"/>
            <person name="Tom Barker"/>
            <person name="Leah Catchpole"/>
            <person name="Alex Durrant"/>
            <person name="Karim Gharbi"/>
            <person name="Naomi Irish"/>
            <person name="Gemy Kaithakottil"/>
            <person name="Debby Ku"/>
            <person name="Aaliyah Providence"/>
            <person name="Felix Shaw"/>
            <person name="David Swarbreck"/>
            <person name="Chris Watkins"/>
            <person name="Ann M. McCartney"/>
            <person name="Giulio Formenti"/>
            <person name="Alice Mouton"/>
            <person name="Noel Vella"/>
            <person name="Bjorn M von Reumont"/>
            <person name="Adriana Vella"/>
            <person name="Wilfried Haerty"/>
        </authorList>
    </citation>
    <scope>NUCLEOTIDE SEQUENCE [LARGE SCALE GENOMIC DNA]</scope>
</reference>
<accession>A0ABP1NQ79</accession>
<gene>
    <name evidence="2" type="ORF">XYLVIOL_LOCUS5944</name>
</gene>
<dbReference type="EMBL" id="CAXAJV020001293">
    <property type="protein sequence ID" value="CAL7943198.1"/>
    <property type="molecule type" value="Genomic_DNA"/>
</dbReference>
<evidence type="ECO:0000313" key="2">
    <source>
        <dbReference type="EMBL" id="CAL7943198.1"/>
    </source>
</evidence>
<dbReference type="Proteomes" id="UP001642520">
    <property type="component" value="Unassembled WGS sequence"/>
</dbReference>
<organism evidence="2 3">
    <name type="scientific">Xylocopa violacea</name>
    <name type="common">Violet carpenter bee</name>
    <name type="synonym">Apis violacea</name>
    <dbReference type="NCBI Taxonomy" id="135666"/>
    <lineage>
        <taxon>Eukaryota</taxon>
        <taxon>Metazoa</taxon>
        <taxon>Ecdysozoa</taxon>
        <taxon>Arthropoda</taxon>
        <taxon>Hexapoda</taxon>
        <taxon>Insecta</taxon>
        <taxon>Pterygota</taxon>
        <taxon>Neoptera</taxon>
        <taxon>Endopterygota</taxon>
        <taxon>Hymenoptera</taxon>
        <taxon>Apocrita</taxon>
        <taxon>Aculeata</taxon>
        <taxon>Apoidea</taxon>
        <taxon>Anthophila</taxon>
        <taxon>Apidae</taxon>
        <taxon>Xylocopa</taxon>
        <taxon>Xylocopa</taxon>
    </lineage>
</organism>
<evidence type="ECO:0000256" key="1">
    <source>
        <dbReference type="SAM" id="SignalP"/>
    </source>
</evidence>
<proteinExistence type="predicted"/>
<comment type="caution">
    <text evidence="2">The sequence shown here is derived from an EMBL/GenBank/DDBJ whole genome shotgun (WGS) entry which is preliminary data.</text>
</comment>
<sequence>MDLHGIVAILFCAILVNFTGTDHAEARGVKKFHNWHGNNHGHHLHHLHRLHQLHHLENLEHHDLAKHNGAGRSKNTTSIVPEEDATGISMNDRTKREYSSRHSRRMNVHWLKDSSICNYTIEPIDARYRKYVPTNLHHIRCSRIDDTCDFENKYCCLQTYEHIDVRMGGKSMEQMELDTGCVYATKKAPNLRQ</sequence>
<feature type="signal peptide" evidence="1">
    <location>
        <begin position="1"/>
        <end position="26"/>
    </location>
</feature>